<feature type="compositionally biased region" description="Basic and acidic residues" evidence="1">
    <location>
        <begin position="131"/>
        <end position="141"/>
    </location>
</feature>
<evidence type="ECO:0000256" key="2">
    <source>
        <dbReference type="SAM" id="SignalP"/>
    </source>
</evidence>
<feature type="chain" id="PRO_5020041464" evidence="2">
    <location>
        <begin position="30"/>
        <end position="150"/>
    </location>
</feature>
<evidence type="ECO:0000313" key="3">
    <source>
        <dbReference type="EMBL" id="GBP50162.1"/>
    </source>
</evidence>
<evidence type="ECO:0000313" key="4">
    <source>
        <dbReference type="Proteomes" id="UP000299102"/>
    </source>
</evidence>
<organism evidence="3 4">
    <name type="scientific">Eumeta variegata</name>
    <name type="common">Bagworm moth</name>
    <name type="synonym">Eumeta japonica</name>
    <dbReference type="NCBI Taxonomy" id="151549"/>
    <lineage>
        <taxon>Eukaryota</taxon>
        <taxon>Metazoa</taxon>
        <taxon>Ecdysozoa</taxon>
        <taxon>Arthropoda</taxon>
        <taxon>Hexapoda</taxon>
        <taxon>Insecta</taxon>
        <taxon>Pterygota</taxon>
        <taxon>Neoptera</taxon>
        <taxon>Endopterygota</taxon>
        <taxon>Lepidoptera</taxon>
        <taxon>Glossata</taxon>
        <taxon>Ditrysia</taxon>
        <taxon>Tineoidea</taxon>
        <taxon>Psychidae</taxon>
        <taxon>Oiketicinae</taxon>
        <taxon>Eumeta</taxon>
    </lineage>
</organism>
<dbReference type="Proteomes" id="UP000299102">
    <property type="component" value="Unassembled WGS sequence"/>
</dbReference>
<name>A0A4C1WI10_EUMVA</name>
<proteinExistence type="predicted"/>
<dbReference type="AlphaFoldDB" id="A0A4C1WI10"/>
<gene>
    <name evidence="3" type="ORF">EVAR_42843_1</name>
</gene>
<keyword evidence="2" id="KW-0732">Signal</keyword>
<feature type="region of interest" description="Disordered" evidence="1">
    <location>
        <begin position="121"/>
        <end position="150"/>
    </location>
</feature>
<sequence>MHLLTRWLTVSGTLHLPVELLFVVRSVSSAGPVIIIAGHRCGFAQSHRQDHVVIFYSPVLRFQNDQDFDRIEDSLHSPQRLRTKSDYTRDFSMICLSVHVCVGHGLKHEQTWPAPRSKIFGGGSSAVPKSDPPHKLKRDVSSDLGPDVCF</sequence>
<evidence type="ECO:0000256" key="1">
    <source>
        <dbReference type="SAM" id="MobiDB-lite"/>
    </source>
</evidence>
<feature type="signal peptide" evidence="2">
    <location>
        <begin position="1"/>
        <end position="29"/>
    </location>
</feature>
<accession>A0A4C1WI10</accession>
<dbReference type="EMBL" id="BGZK01000559">
    <property type="protein sequence ID" value="GBP50162.1"/>
    <property type="molecule type" value="Genomic_DNA"/>
</dbReference>
<comment type="caution">
    <text evidence="3">The sequence shown here is derived from an EMBL/GenBank/DDBJ whole genome shotgun (WGS) entry which is preliminary data.</text>
</comment>
<keyword evidence="4" id="KW-1185">Reference proteome</keyword>
<protein>
    <submittedName>
        <fullName evidence="3">Uncharacterized protein</fullName>
    </submittedName>
</protein>
<reference evidence="3 4" key="1">
    <citation type="journal article" date="2019" name="Commun. Biol.">
        <title>The bagworm genome reveals a unique fibroin gene that provides high tensile strength.</title>
        <authorList>
            <person name="Kono N."/>
            <person name="Nakamura H."/>
            <person name="Ohtoshi R."/>
            <person name="Tomita M."/>
            <person name="Numata K."/>
            <person name="Arakawa K."/>
        </authorList>
    </citation>
    <scope>NUCLEOTIDE SEQUENCE [LARGE SCALE GENOMIC DNA]</scope>
</reference>